<name>A0ABW9RN60_9BACT</name>
<dbReference type="Pfam" id="PF01881">
    <property type="entry name" value="Cas_Cas6_C"/>
    <property type="match status" value="1"/>
</dbReference>
<dbReference type="Gene3D" id="3.30.70.1900">
    <property type="match status" value="1"/>
</dbReference>
<keyword evidence="6" id="KW-1185">Reference proteome</keyword>
<dbReference type="InterPro" id="IPR010156">
    <property type="entry name" value="CRISPR-assoc_prot_Cas6"/>
</dbReference>
<evidence type="ECO:0000313" key="5">
    <source>
        <dbReference type="EMBL" id="MTI25360.1"/>
    </source>
</evidence>
<keyword evidence="2" id="KW-0694">RNA-binding</keyword>
<dbReference type="EMBL" id="SMLW01000508">
    <property type="protein sequence ID" value="MTI25360.1"/>
    <property type="molecule type" value="Genomic_DNA"/>
</dbReference>
<dbReference type="PANTHER" id="PTHR36984:SF1">
    <property type="entry name" value="CRISPR-ASSOCIATED ENDORIBONUCLEASE CAS6 1"/>
    <property type="match status" value="1"/>
</dbReference>
<dbReference type="PANTHER" id="PTHR36984">
    <property type="entry name" value="CRISPR-ASSOCIATED ENDORIBONUCLEASE CAS6 1"/>
    <property type="match status" value="1"/>
</dbReference>
<protein>
    <submittedName>
        <fullName evidence="5">CRISPR-associated endoribonuclease Cas6</fullName>
    </submittedName>
</protein>
<dbReference type="InterPro" id="IPR049435">
    <property type="entry name" value="Cas_Cas6_C"/>
</dbReference>
<dbReference type="NCBIfam" id="TIGR01877">
    <property type="entry name" value="cas_cas6"/>
    <property type="match status" value="1"/>
</dbReference>
<evidence type="ECO:0000256" key="1">
    <source>
        <dbReference type="ARBA" id="ARBA00005937"/>
    </source>
</evidence>
<dbReference type="Pfam" id="PF21350">
    <property type="entry name" value="Cas6_I-A"/>
    <property type="match status" value="1"/>
</dbReference>
<comment type="caution">
    <text evidence="5">The sequence shown here is derived from an EMBL/GenBank/DDBJ whole genome shotgun (WGS) entry which is preliminary data.</text>
</comment>
<gene>
    <name evidence="5" type="primary">cas6</name>
    <name evidence="5" type="ORF">E1163_10440</name>
</gene>
<dbReference type="CDD" id="cd21140">
    <property type="entry name" value="Cas6_I-like"/>
    <property type="match status" value="1"/>
</dbReference>
<evidence type="ECO:0000256" key="2">
    <source>
        <dbReference type="ARBA" id="ARBA00022884"/>
    </source>
</evidence>
<proteinExistence type="inferred from homology"/>
<comment type="similarity">
    <text evidence="1">Belongs to the CRISPR-associated protein Cas6/Cse3/CasE family.</text>
</comment>
<keyword evidence="3" id="KW-0051">Antiviral defense</keyword>
<dbReference type="Proteomes" id="UP000798808">
    <property type="component" value="Unassembled WGS sequence"/>
</dbReference>
<organism evidence="5 6">
    <name type="scientific">Fulvivirga kasyanovii</name>
    <dbReference type="NCBI Taxonomy" id="396812"/>
    <lineage>
        <taxon>Bacteria</taxon>
        <taxon>Pseudomonadati</taxon>
        <taxon>Bacteroidota</taxon>
        <taxon>Cytophagia</taxon>
        <taxon>Cytophagales</taxon>
        <taxon>Fulvivirgaceae</taxon>
        <taxon>Fulvivirga</taxon>
    </lineage>
</organism>
<dbReference type="Gene3D" id="3.30.70.1890">
    <property type="match status" value="1"/>
</dbReference>
<feature type="domain" description="CRISPR associated protein Cas6 C-terminal" evidence="4">
    <location>
        <begin position="149"/>
        <end position="276"/>
    </location>
</feature>
<dbReference type="InterPro" id="IPR045747">
    <property type="entry name" value="CRISPR-assoc_prot_Cas6_N_sf"/>
</dbReference>
<accession>A0ABW9RN60</accession>
<reference evidence="5 6" key="1">
    <citation type="submission" date="2019-02" db="EMBL/GenBank/DDBJ databases">
        <authorList>
            <person name="Goldberg S.R."/>
            <person name="Haltli B.A."/>
            <person name="Correa H."/>
            <person name="Russell K.G."/>
        </authorList>
    </citation>
    <scope>NUCLEOTIDE SEQUENCE [LARGE SCALE GENOMIC DNA]</scope>
    <source>
        <strain evidence="5 6">JCM 16186</strain>
    </source>
</reference>
<sequence>MVSEFIFNNINIDPMRLQIIFSLKSNKNFLPANYQHHISSWIYKCISAGDKEFAGFLHQKGYGERNKHFKFFTFGPLDIRPYHFHKTRGVFELYGNQLSLQVSFFVPEAAELFIKGINVVNEAYFGDKINGIQLGVDELRIVPEPLMLNTMTYKLVSPCCISRPAQEGEKHSQYLSPQDREFVPRLIDNLKIKYGVAQNVLIHIEEEHPDFEPKVRVLTSQPKSKLITIKTLTKHEISVRGWLFECQITAPLDVQSFIWNVGLGEKGSMGFGMVDVKP</sequence>
<evidence type="ECO:0000259" key="4">
    <source>
        <dbReference type="Pfam" id="PF01881"/>
    </source>
</evidence>
<evidence type="ECO:0000256" key="3">
    <source>
        <dbReference type="ARBA" id="ARBA00023118"/>
    </source>
</evidence>
<dbReference type="PIRSF" id="PIRSF005054">
    <property type="entry name" value="PF1131"/>
    <property type="match status" value="1"/>
</dbReference>
<evidence type="ECO:0000313" key="6">
    <source>
        <dbReference type="Proteomes" id="UP000798808"/>
    </source>
</evidence>